<protein>
    <submittedName>
        <fullName evidence="9">Endospore germination permease</fullName>
    </submittedName>
</protein>
<organism evidence="9 10">
    <name type="scientific">Paenibacillus filicis</name>
    <dbReference type="NCBI Taxonomy" id="669464"/>
    <lineage>
        <taxon>Bacteria</taxon>
        <taxon>Bacillati</taxon>
        <taxon>Bacillota</taxon>
        <taxon>Bacilli</taxon>
        <taxon>Bacillales</taxon>
        <taxon>Paenibacillaceae</taxon>
        <taxon>Paenibacillus</taxon>
    </lineage>
</organism>
<dbReference type="PANTHER" id="PTHR34975">
    <property type="entry name" value="SPORE GERMINATION PROTEIN A2"/>
    <property type="match status" value="1"/>
</dbReference>
<keyword evidence="6 8" id="KW-1133">Transmembrane helix</keyword>
<feature type="transmembrane region" description="Helical" evidence="8">
    <location>
        <begin position="335"/>
        <end position="355"/>
    </location>
</feature>
<gene>
    <name evidence="9" type="ORF">WMW72_11240</name>
</gene>
<feature type="transmembrane region" description="Helical" evidence="8">
    <location>
        <begin position="12"/>
        <end position="28"/>
    </location>
</feature>
<name>A0ABU9DHY4_9BACL</name>
<comment type="similarity">
    <text evidence="2">Belongs to the amino acid-polyamine-organocation (APC) superfamily. Spore germination protein (SGP) (TC 2.A.3.9) family.</text>
</comment>
<accession>A0ABU9DHY4</accession>
<evidence type="ECO:0000313" key="10">
    <source>
        <dbReference type="Proteomes" id="UP001469365"/>
    </source>
</evidence>
<feature type="transmembrane region" description="Helical" evidence="8">
    <location>
        <begin position="269"/>
        <end position="291"/>
    </location>
</feature>
<proteinExistence type="inferred from homology"/>
<feature type="transmembrane region" description="Helical" evidence="8">
    <location>
        <begin position="216"/>
        <end position="239"/>
    </location>
</feature>
<keyword evidence="3" id="KW-0813">Transport</keyword>
<dbReference type="PANTHER" id="PTHR34975:SF2">
    <property type="entry name" value="SPORE GERMINATION PROTEIN A2"/>
    <property type="match status" value="1"/>
</dbReference>
<feature type="transmembrane region" description="Helical" evidence="8">
    <location>
        <begin position="187"/>
        <end position="204"/>
    </location>
</feature>
<feature type="transmembrane region" description="Helical" evidence="8">
    <location>
        <begin position="40"/>
        <end position="61"/>
    </location>
</feature>
<feature type="transmembrane region" description="Helical" evidence="8">
    <location>
        <begin position="147"/>
        <end position="167"/>
    </location>
</feature>
<dbReference type="Pfam" id="PF03845">
    <property type="entry name" value="Spore_permease"/>
    <property type="match status" value="1"/>
</dbReference>
<evidence type="ECO:0000256" key="4">
    <source>
        <dbReference type="ARBA" id="ARBA00022544"/>
    </source>
</evidence>
<feature type="transmembrane region" description="Helical" evidence="8">
    <location>
        <begin position="303"/>
        <end position="323"/>
    </location>
</feature>
<comment type="subcellular location">
    <subcellularLocation>
        <location evidence="1">Membrane</location>
        <topology evidence="1">Multi-pass membrane protein</topology>
    </subcellularLocation>
</comment>
<evidence type="ECO:0000256" key="6">
    <source>
        <dbReference type="ARBA" id="ARBA00022989"/>
    </source>
</evidence>
<dbReference type="Gene3D" id="1.20.1740.10">
    <property type="entry name" value="Amino acid/polyamine transporter I"/>
    <property type="match status" value="1"/>
</dbReference>
<comment type="caution">
    <text evidence="9">The sequence shown here is derived from an EMBL/GenBank/DDBJ whole genome shotgun (WGS) entry which is preliminary data.</text>
</comment>
<keyword evidence="7 8" id="KW-0472">Membrane</keyword>
<evidence type="ECO:0000313" key="9">
    <source>
        <dbReference type="EMBL" id="MEK8128480.1"/>
    </source>
</evidence>
<keyword evidence="4" id="KW-0309">Germination</keyword>
<dbReference type="InterPro" id="IPR004761">
    <property type="entry name" value="Spore_GerAB"/>
</dbReference>
<evidence type="ECO:0000256" key="8">
    <source>
        <dbReference type="SAM" id="Phobius"/>
    </source>
</evidence>
<dbReference type="NCBIfam" id="TIGR00912">
    <property type="entry name" value="2A0309"/>
    <property type="match status" value="1"/>
</dbReference>
<dbReference type="EMBL" id="JBBPCC010000006">
    <property type="protein sequence ID" value="MEK8128480.1"/>
    <property type="molecule type" value="Genomic_DNA"/>
</dbReference>
<dbReference type="Proteomes" id="UP001469365">
    <property type="component" value="Unassembled WGS sequence"/>
</dbReference>
<reference evidence="9 10" key="1">
    <citation type="submission" date="2024-04" db="EMBL/GenBank/DDBJ databases">
        <title>draft genome sequnece of Paenibacillus filicis.</title>
        <authorList>
            <person name="Kim D.-U."/>
        </authorList>
    </citation>
    <scope>NUCLEOTIDE SEQUENCE [LARGE SCALE GENOMIC DNA]</scope>
    <source>
        <strain evidence="9 10">KACC14197</strain>
    </source>
</reference>
<sequence>MAQQSMISNRQLLALVALATVGTSSLYAPAPLAHYAGRDAWYLVLIGGAAGLLNIGVFVWLNRLYPEHNLISICKQVLGRWVGGLLGFIFVLYLLDISSWVLREFAQFFIITLEPTIPITWYLAAGALMCGYAVYHGLEVFARVSEIVFILTVATFLGIYLLLLYQYQPEYMLPVLENGLLEPLKGVLVPISWVGDLMCVSMLLKHVRKTKQTGYYIVGTVGVIALILLLAVVTCTMVLGGEATATFTYPSISLIQNIHLFRNIERFDAALVAAWVMSAFIKITVYFWSALQGFTELLPIRQPRAFVAPLAVAMILCSKYKVWGLIEMASFYDKQSWYFIIFQFCLPALLLLAALGKSILTKHRDG</sequence>
<feature type="transmembrane region" description="Helical" evidence="8">
    <location>
        <begin position="108"/>
        <end position="135"/>
    </location>
</feature>
<keyword evidence="10" id="KW-1185">Reference proteome</keyword>
<dbReference type="RefSeq" id="WP_341415561.1">
    <property type="nucleotide sequence ID" value="NZ_JBBPCC010000006.1"/>
</dbReference>
<evidence type="ECO:0000256" key="7">
    <source>
        <dbReference type="ARBA" id="ARBA00023136"/>
    </source>
</evidence>
<evidence type="ECO:0000256" key="1">
    <source>
        <dbReference type="ARBA" id="ARBA00004141"/>
    </source>
</evidence>
<evidence type="ECO:0000256" key="3">
    <source>
        <dbReference type="ARBA" id="ARBA00022448"/>
    </source>
</evidence>
<feature type="transmembrane region" description="Helical" evidence="8">
    <location>
        <begin position="81"/>
        <end position="102"/>
    </location>
</feature>
<keyword evidence="5 8" id="KW-0812">Transmembrane</keyword>
<evidence type="ECO:0000256" key="5">
    <source>
        <dbReference type="ARBA" id="ARBA00022692"/>
    </source>
</evidence>
<evidence type="ECO:0000256" key="2">
    <source>
        <dbReference type="ARBA" id="ARBA00007998"/>
    </source>
</evidence>